<dbReference type="Gene3D" id="3.40.190.10">
    <property type="entry name" value="Periplasmic binding protein-like II"/>
    <property type="match status" value="2"/>
</dbReference>
<dbReference type="InterPro" id="IPR000847">
    <property type="entry name" value="LysR_HTH_N"/>
</dbReference>
<organism evidence="6 7">
    <name type="scientific">Paracidovorax wautersii</name>
    <dbReference type="NCBI Taxonomy" id="1177982"/>
    <lineage>
        <taxon>Bacteria</taxon>
        <taxon>Pseudomonadati</taxon>
        <taxon>Pseudomonadota</taxon>
        <taxon>Betaproteobacteria</taxon>
        <taxon>Burkholderiales</taxon>
        <taxon>Comamonadaceae</taxon>
        <taxon>Paracidovorax</taxon>
    </lineage>
</organism>
<dbReference type="InterPro" id="IPR005119">
    <property type="entry name" value="LysR_subst-bd"/>
</dbReference>
<dbReference type="SUPFAM" id="SSF46785">
    <property type="entry name" value="Winged helix' DNA-binding domain"/>
    <property type="match status" value="1"/>
</dbReference>
<name>A0ABU1I7G4_9BURK</name>
<evidence type="ECO:0000259" key="5">
    <source>
        <dbReference type="PROSITE" id="PS50931"/>
    </source>
</evidence>
<keyword evidence="4" id="KW-0804">Transcription</keyword>
<dbReference type="Pfam" id="PF00126">
    <property type="entry name" value="HTH_1"/>
    <property type="match status" value="1"/>
</dbReference>
<dbReference type="GO" id="GO:0003677">
    <property type="term" value="F:DNA binding"/>
    <property type="evidence" value="ECO:0007669"/>
    <property type="project" value="UniProtKB-KW"/>
</dbReference>
<keyword evidence="7" id="KW-1185">Reference proteome</keyword>
<evidence type="ECO:0000256" key="3">
    <source>
        <dbReference type="ARBA" id="ARBA00023125"/>
    </source>
</evidence>
<comment type="similarity">
    <text evidence="1">Belongs to the LysR transcriptional regulatory family.</text>
</comment>
<proteinExistence type="inferred from homology"/>
<keyword evidence="2" id="KW-0805">Transcription regulation</keyword>
<comment type="caution">
    <text evidence="6">The sequence shown here is derived from an EMBL/GenBank/DDBJ whole genome shotgun (WGS) entry which is preliminary data.</text>
</comment>
<dbReference type="PROSITE" id="PS50931">
    <property type="entry name" value="HTH_LYSR"/>
    <property type="match status" value="1"/>
</dbReference>
<gene>
    <name evidence="6" type="ORF">QE399_000854</name>
</gene>
<sequence length="310" mass="33517">MFQLSQLRCFVAVATELHFGRAAALLHMTQPPLTRQIQLLEHEVGVQLLDRSGGAVRLTPAGTIFLREAEDILRRSQAATLAARRAMQADAGSVTLGYIAAAGLAVLPQALARIREHLPDVHVVLREMQTFDQLDALAGDRIDLGLVRPFAPRPFADSAPLLQEPLLLAVPASHPLAGAESVPLTALQGQRFIEYCPSETRYIYELIAGRLRAEGVAPDTVLTVSHTHSILSLVDAGWGAALVPQSATRLGFAQVAYRPLQDPAGLHAELHLAWRRESRHPVATRVRGVLQQQPFGSAADTAAHTPRTAV</sequence>
<evidence type="ECO:0000256" key="4">
    <source>
        <dbReference type="ARBA" id="ARBA00023163"/>
    </source>
</evidence>
<dbReference type="RefSeq" id="WP_309826471.1">
    <property type="nucleotide sequence ID" value="NZ_JAVIZX010000001.1"/>
</dbReference>
<evidence type="ECO:0000313" key="6">
    <source>
        <dbReference type="EMBL" id="MDR6213165.1"/>
    </source>
</evidence>
<dbReference type="EMBL" id="JAVIZX010000001">
    <property type="protein sequence ID" value="MDR6213165.1"/>
    <property type="molecule type" value="Genomic_DNA"/>
</dbReference>
<feature type="domain" description="HTH lysR-type" evidence="5">
    <location>
        <begin position="2"/>
        <end position="59"/>
    </location>
</feature>
<evidence type="ECO:0000256" key="1">
    <source>
        <dbReference type="ARBA" id="ARBA00009437"/>
    </source>
</evidence>
<dbReference type="Pfam" id="PF03466">
    <property type="entry name" value="LysR_substrate"/>
    <property type="match status" value="1"/>
</dbReference>
<dbReference type="PANTHER" id="PTHR30346:SF0">
    <property type="entry name" value="HCA OPERON TRANSCRIPTIONAL ACTIVATOR HCAR"/>
    <property type="match status" value="1"/>
</dbReference>
<dbReference type="SUPFAM" id="SSF53850">
    <property type="entry name" value="Periplasmic binding protein-like II"/>
    <property type="match status" value="1"/>
</dbReference>
<dbReference type="InterPro" id="IPR036388">
    <property type="entry name" value="WH-like_DNA-bd_sf"/>
</dbReference>
<evidence type="ECO:0000256" key="2">
    <source>
        <dbReference type="ARBA" id="ARBA00023015"/>
    </source>
</evidence>
<protein>
    <submittedName>
        <fullName evidence="6">DNA-binding transcriptional LysR family regulator</fullName>
    </submittedName>
</protein>
<accession>A0ABU1I7G4</accession>
<dbReference type="Proteomes" id="UP001267710">
    <property type="component" value="Unassembled WGS sequence"/>
</dbReference>
<dbReference type="PANTHER" id="PTHR30346">
    <property type="entry name" value="TRANSCRIPTIONAL DUAL REGULATOR HCAR-RELATED"/>
    <property type="match status" value="1"/>
</dbReference>
<keyword evidence="3 6" id="KW-0238">DNA-binding</keyword>
<evidence type="ECO:0000313" key="7">
    <source>
        <dbReference type="Proteomes" id="UP001267710"/>
    </source>
</evidence>
<dbReference type="Gene3D" id="1.10.10.10">
    <property type="entry name" value="Winged helix-like DNA-binding domain superfamily/Winged helix DNA-binding domain"/>
    <property type="match status" value="1"/>
</dbReference>
<reference evidence="6 7" key="1">
    <citation type="submission" date="2023-08" db="EMBL/GenBank/DDBJ databases">
        <title>Functional and genomic diversity of the sorghum phyllosphere microbiome.</title>
        <authorList>
            <person name="Shade A."/>
        </authorList>
    </citation>
    <scope>NUCLEOTIDE SEQUENCE [LARGE SCALE GENOMIC DNA]</scope>
    <source>
        <strain evidence="6 7">SORGH_AS_0335</strain>
    </source>
</reference>
<dbReference type="PRINTS" id="PR00039">
    <property type="entry name" value="HTHLYSR"/>
</dbReference>
<dbReference type="InterPro" id="IPR036390">
    <property type="entry name" value="WH_DNA-bd_sf"/>
</dbReference>